<evidence type="ECO:0000313" key="3">
    <source>
        <dbReference type="Proteomes" id="UP000243579"/>
    </source>
</evidence>
<dbReference type="Proteomes" id="UP000243579">
    <property type="component" value="Unassembled WGS sequence"/>
</dbReference>
<organism evidence="2 3">
    <name type="scientific">Achlya hypogyna</name>
    <name type="common">Oomycete</name>
    <name type="synonym">Protoachlya hypogyna</name>
    <dbReference type="NCBI Taxonomy" id="1202772"/>
    <lineage>
        <taxon>Eukaryota</taxon>
        <taxon>Sar</taxon>
        <taxon>Stramenopiles</taxon>
        <taxon>Oomycota</taxon>
        <taxon>Saprolegniomycetes</taxon>
        <taxon>Saprolegniales</taxon>
        <taxon>Achlyaceae</taxon>
        <taxon>Achlya</taxon>
    </lineage>
</organism>
<dbReference type="SUPFAM" id="SSF55729">
    <property type="entry name" value="Acyl-CoA N-acyltransferases (Nat)"/>
    <property type="match status" value="1"/>
</dbReference>
<feature type="domain" description="LYC1 C-terminal" evidence="1">
    <location>
        <begin position="177"/>
        <end position="346"/>
    </location>
</feature>
<dbReference type="InterPro" id="IPR055100">
    <property type="entry name" value="GNAT_LYC1-like"/>
</dbReference>
<dbReference type="PANTHER" id="PTHR34815">
    <property type="entry name" value="LYSINE ACETYLTRANSFERASE"/>
    <property type="match status" value="1"/>
</dbReference>
<keyword evidence="3" id="KW-1185">Reference proteome</keyword>
<evidence type="ECO:0000259" key="1">
    <source>
        <dbReference type="Pfam" id="PF22998"/>
    </source>
</evidence>
<evidence type="ECO:0000313" key="2">
    <source>
        <dbReference type="EMBL" id="OQR80857.1"/>
    </source>
</evidence>
<sequence>MSAVELREGTEDQETQVDVLTYNEWGAPNLTYDEYLDREEQFRATPFAASVTDFVLVPTSEPTTLNLHGYLEVFARQVILRPHDATDVVVVDAWSVASVFTPPTHRKKGYAGAMLAAFKHRCHASSAPFVVSNLYSDIGRDFYAQKGWLPTPSDEIEIPVSFELPLAPPGTESYQLHTIATRADLEKITRMDEATVTARLQPGQLAFVLTADAVDFFNVQHTYFARRYRQLTVLPTAYGVYITEAGSDAILGYVIWTHNFEEETLDVLKFDGVDQHIFTAILPALLAEARAWGLQCTNLWPTPEMPLPDDVRALTKPRDDSLAMLLVQDKAGRDVPFKWIANEKYLYA</sequence>
<comment type="caution">
    <text evidence="2">The sequence shown here is derived from an EMBL/GenBank/DDBJ whole genome shotgun (WGS) entry which is preliminary data.</text>
</comment>
<reference evidence="2 3" key="1">
    <citation type="journal article" date="2014" name="Genome Biol. Evol.">
        <title>The secreted proteins of Achlya hypogyna and Thraustotheca clavata identify the ancestral oomycete secretome and reveal gene acquisitions by horizontal gene transfer.</title>
        <authorList>
            <person name="Misner I."/>
            <person name="Blouin N."/>
            <person name="Leonard G."/>
            <person name="Richards T.A."/>
            <person name="Lane C.E."/>
        </authorList>
    </citation>
    <scope>NUCLEOTIDE SEQUENCE [LARGE SCALE GENOMIC DNA]</scope>
    <source>
        <strain evidence="2 3">ATCC 48635</strain>
    </source>
</reference>
<gene>
    <name evidence="2" type="ORF">ACHHYP_17115</name>
</gene>
<name>A0A1V9Y579_ACHHY</name>
<dbReference type="InterPro" id="IPR053013">
    <property type="entry name" value="LAT"/>
</dbReference>
<dbReference type="PANTHER" id="PTHR34815:SF2">
    <property type="entry name" value="N-ACETYLTRANSFERASE DOMAIN-CONTAINING PROTEIN"/>
    <property type="match status" value="1"/>
</dbReference>
<accession>A0A1V9Y579</accession>
<dbReference type="Gene3D" id="3.40.630.30">
    <property type="match status" value="1"/>
</dbReference>
<dbReference type="STRING" id="1202772.A0A1V9Y579"/>
<dbReference type="AlphaFoldDB" id="A0A1V9Y579"/>
<dbReference type="OrthoDB" id="2020070at2759"/>
<proteinExistence type="predicted"/>
<dbReference type="InterPro" id="IPR016181">
    <property type="entry name" value="Acyl_CoA_acyltransferase"/>
</dbReference>
<dbReference type="Pfam" id="PF22998">
    <property type="entry name" value="GNAT_LYC1-like"/>
    <property type="match status" value="1"/>
</dbReference>
<protein>
    <recommendedName>
        <fullName evidence="1">LYC1 C-terminal domain-containing protein</fullName>
    </recommendedName>
</protein>
<dbReference type="EMBL" id="JNBR01002866">
    <property type="protein sequence ID" value="OQR80857.1"/>
    <property type="molecule type" value="Genomic_DNA"/>
</dbReference>